<dbReference type="Proteomes" id="UP000245488">
    <property type="component" value="Chromosome"/>
</dbReference>
<name>A0A317G6V2_BUTFI</name>
<dbReference type="RefSeq" id="WP_027216299.1">
    <property type="nucleotide sequence ID" value="NZ_CM009896.1"/>
</dbReference>
<dbReference type="InterPro" id="IPR029002">
    <property type="entry name" value="PLPC/GPLD1"/>
</dbReference>
<protein>
    <recommendedName>
        <fullName evidence="1">Phospholipase C/D domain-containing protein</fullName>
    </recommendedName>
</protein>
<sequence>MASWMVHLRIADELLTRIKGLNEETFILGNIAPDSGVPNKDWSSFTPPGNVTHYRDNDKDKTHINIDKYVSEYLTKEKIESYTVREFSFYLGYYTHLLTDIEWAKMVHSEGVDEEHARRVNMTLNEFIWKNKEDWYDLDFLYLEEHPDFKAFHIYEDAKDYNNTFMDIFPDDAFIDRRSYICGFYHSDEHGDLHRDYQYLTKERVNRFVADTTLHIMDIIATNRSYSLKTISSDSNVME</sequence>
<organism evidence="2 3">
    <name type="scientific">Butyrivibrio fibrisolvens</name>
    <dbReference type="NCBI Taxonomy" id="831"/>
    <lineage>
        <taxon>Bacteria</taxon>
        <taxon>Bacillati</taxon>
        <taxon>Bacillota</taxon>
        <taxon>Clostridia</taxon>
        <taxon>Lachnospirales</taxon>
        <taxon>Lachnospiraceae</taxon>
        <taxon>Butyrivibrio</taxon>
    </lineage>
</organism>
<evidence type="ECO:0000313" key="2">
    <source>
        <dbReference type="EMBL" id="PWT28290.1"/>
    </source>
</evidence>
<gene>
    <name evidence="2" type="ORF">CPT75_14765</name>
</gene>
<dbReference type="AlphaFoldDB" id="A0A317G6V2"/>
<dbReference type="EMBL" id="NXNG01000001">
    <property type="protein sequence ID" value="PWT28290.1"/>
    <property type="molecule type" value="Genomic_DNA"/>
</dbReference>
<feature type="domain" description="Phospholipase C/D" evidence="1">
    <location>
        <begin position="6"/>
        <end position="142"/>
    </location>
</feature>
<keyword evidence="3" id="KW-1185">Reference proteome</keyword>
<dbReference type="Pfam" id="PF00882">
    <property type="entry name" value="Zn_dep_PLPC"/>
    <property type="match status" value="1"/>
</dbReference>
<comment type="caution">
    <text evidence="2">The sequence shown here is derived from an EMBL/GenBank/DDBJ whole genome shotgun (WGS) entry which is preliminary data.</text>
</comment>
<accession>A0A317G6V2</accession>
<proteinExistence type="predicted"/>
<reference evidence="2 3" key="1">
    <citation type="submission" date="2017-09" db="EMBL/GenBank/DDBJ databases">
        <title>High-quality draft genome sequence of Butyrivibrio fibrisolvens INBov1, isolated from cow rumen.</title>
        <authorList>
            <person name="Rodriguez Hernaez J."/>
            <person name="Rivarola M."/>
            <person name="Paniego N."/>
            <person name="Cravero S."/>
            <person name="Ceron Cucchi M."/>
            <person name="Martinez M.C."/>
        </authorList>
    </citation>
    <scope>NUCLEOTIDE SEQUENCE [LARGE SCALE GENOMIC DNA]</scope>
    <source>
        <strain evidence="2 3">INBov1</strain>
    </source>
</reference>
<evidence type="ECO:0000313" key="3">
    <source>
        <dbReference type="Proteomes" id="UP000245488"/>
    </source>
</evidence>
<evidence type="ECO:0000259" key="1">
    <source>
        <dbReference type="Pfam" id="PF00882"/>
    </source>
</evidence>